<keyword evidence="3" id="KW-1185">Reference proteome</keyword>
<dbReference type="OrthoDB" id="6138663at2759"/>
<gene>
    <name evidence="2" type="ORF">C7M84_016093</name>
</gene>
<dbReference type="GO" id="GO:0001517">
    <property type="term" value="F:N-acetylglucosamine 6-O-sulfotransferase activity"/>
    <property type="evidence" value="ECO:0007669"/>
    <property type="project" value="TreeGrafter"/>
</dbReference>
<organism evidence="2 3">
    <name type="scientific">Penaeus vannamei</name>
    <name type="common">Whiteleg shrimp</name>
    <name type="synonym">Litopenaeus vannamei</name>
    <dbReference type="NCBI Taxonomy" id="6689"/>
    <lineage>
        <taxon>Eukaryota</taxon>
        <taxon>Metazoa</taxon>
        <taxon>Ecdysozoa</taxon>
        <taxon>Arthropoda</taxon>
        <taxon>Crustacea</taxon>
        <taxon>Multicrustacea</taxon>
        <taxon>Malacostraca</taxon>
        <taxon>Eumalacostraca</taxon>
        <taxon>Eucarida</taxon>
        <taxon>Decapoda</taxon>
        <taxon>Dendrobranchiata</taxon>
        <taxon>Penaeoidea</taxon>
        <taxon>Penaeidae</taxon>
        <taxon>Penaeus</taxon>
    </lineage>
</organism>
<comment type="caution">
    <text evidence="2">The sequence shown here is derived from an EMBL/GenBank/DDBJ whole genome shotgun (WGS) entry which is preliminary data.</text>
</comment>
<keyword evidence="2" id="KW-0808">Transferase</keyword>
<reference evidence="2 3" key="1">
    <citation type="submission" date="2018-04" db="EMBL/GenBank/DDBJ databases">
        <authorList>
            <person name="Zhang X."/>
            <person name="Yuan J."/>
            <person name="Li F."/>
            <person name="Xiang J."/>
        </authorList>
    </citation>
    <scope>NUCLEOTIDE SEQUENCE [LARGE SCALE GENOMIC DNA]</scope>
    <source>
        <tissue evidence="2">Muscle</tissue>
    </source>
</reference>
<dbReference type="InterPro" id="IPR051135">
    <property type="entry name" value="Gal/GlcNAc/GalNAc_ST"/>
</dbReference>
<sequence>MARGNHISFPRVKNEFFSSPSNKAAVGCEEWGRGRGESGDGEREGRRGSVLSFSSLFTLFLSPTAAAGGSEEYTLPSLEEVIQSVHDLDVQRVLRMYSAQHEEVPPGTPHVRVIVTSTWRSGSTFLAEILASHPGVYYHYEPLMPYGLQQLHPHAAGAGGWRGAAGCGAGSSR</sequence>
<reference evidence="2 3" key="2">
    <citation type="submission" date="2019-01" db="EMBL/GenBank/DDBJ databases">
        <title>The decoding of complex shrimp genome reveals the adaptation for benthos swimmer, frequently molting mechanism and breeding impact on genome.</title>
        <authorList>
            <person name="Sun Y."/>
            <person name="Gao Y."/>
            <person name="Yu Y."/>
        </authorList>
    </citation>
    <scope>NUCLEOTIDE SEQUENCE [LARGE SCALE GENOMIC DNA]</scope>
    <source>
        <tissue evidence="2">Muscle</tissue>
    </source>
</reference>
<dbReference type="Gene3D" id="3.40.50.300">
    <property type="entry name" value="P-loop containing nucleotide triphosphate hydrolases"/>
    <property type="match status" value="1"/>
</dbReference>
<dbReference type="GO" id="GO:0006790">
    <property type="term" value="P:sulfur compound metabolic process"/>
    <property type="evidence" value="ECO:0007669"/>
    <property type="project" value="TreeGrafter"/>
</dbReference>
<name>A0A423SP10_PENVA</name>
<feature type="compositionally biased region" description="Basic and acidic residues" evidence="1">
    <location>
        <begin position="30"/>
        <end position="47"/>
    </location>
</feature>
<dbReference type="AlphaFoldDB" id="A0A423SP10"/>
<dbReference type="PANTHER" id="PTHR10704">
    <property type="entry name" value="CARBOHYDRATE SULFOTRANSFERASE"/>
    <property type="match status" value="1"/>
</dbReference>
<evidence type="ECO:0000313" key="2">
    <source>
        <dbReference type="EMBL" id="ROT65937.1"/>
    </source>
</evidence>
<feature type="region of interest" description="Disordered" evidence="1">
    <location>
        <begin position="28"/>
        <end position="47"/>
    </location>
</feature>
<dbReference type="SUPFAM" id="SSF52540">
    <property type="entry name" value="P-loop containing nucleoside triphosphate hydrolases"/>
    <property type="match status" value="1"/>
</dbReference>
<protein>
    <submittedName>
        <fullName evidence="2">Carbohydrate sulfotransferase 5</fullName>
    </submittedName>
</protein>
<evidence type="ECO:0000256" key="1">
    <source>
        <dbReference type="SAM" id="MobiDB-lite"/>
    </source>
</evidence>
<proteinExistence type="predicted"/>
<evidence type="ECO:0000313" key="3">
    <source>
        <dbReference type="Proteomes" id="UP000283509"/>
    </source>
</evidence>
<dbReference type="GO" id="GO:0006044">
    <property type="term" value="P:N-acetylglucosamine metabolic process"/>
    <property type="evidence" value="ECO:0007669"/>
    <property type="project" value="TreeGrafter"/>
</dbReference>
<accession>A0A423SP10</accession>
<dbReference type="EMBL" id="QCYY01003015">
    <property type="protein sequence ID" value="ROT65937.1"/>
    <property type="molecule type" value="Genomic_DNA"/>
</dbReference>
<dbReference type="PANTHER" id="PTHR10704:SF44">
    <property type="entry name" value="LD35051P-RELATED"/>
    <property type="match status" value="1"/>
</dbReference>
<dbReference type="Proteomes" id="UP000283509">
    <property type="component" value="Unassembled WGS sequence"/>
</dbReference>
<dbReference type="InterPro" id="IPR027417">
    <property type="entry name" value="P-loop_NTPase"/>
</dbReference>